<dbReference type="AlphaFoldDB" id="A0AA35JZ43"/>
<accession>A0AA35JZ43</accession>
<evidence type="ECO:0000313" key="3">
    <source>
        <dbReference type="Proteomes" id="UP001178461"/>
    </source>
</evidence>
<evidence type="ECO:0000313" key="2">
    <source>
        <dbReference type="EMBL" id="CAI5767383.1"/>
    </source>
</evidence>
<keyword evidence="1" id="KW-0812">Transmembrane</keyword>
<feature type="transmembrane region" description="Helical" evidence="1">
    <location>
        <begin position="53"/>
        <end position="72"/>
    </location>
</feature>
<keyword evidence="1" id="KW-0472">Membrane</keyword>
<proteinExistence type="predicted"/>
<dbReference type="Proteomes" id="UP001178461">
    <property type="component" value="Chromosome 2"/>
</dbReference>
<evidence type="ECO:0000256" key="1">
    <source>
        <dbReference type="SAM" id="Phobius"/>
    </source>
</evidence>
<name>A0AA35JZ43_9SAUR</name>
<keyword evidence="1" id="KW-1133">Transmembrane helix</keyword>
<keyword evidence="3" id="KW-1185">Reference proteome</keyword>
<gene>
    <name evidence="2" type="ORF">PODLI_1B003182</name>
</gene>
<protein>
    <submittedName>
        <fullName evidence="2">Uncharacterized protein</fullName>
    </submittedName>
</protein>
<dbReference type="EMBL" id="OX395127">
    <property type="protein sequence ID" value="CAI5767383.1"/>
    <property type="molecule type" value="Genomic_DNA"/>
</dbReference>
<reference evidence="2" key="1">
    <citation type="submission" date="2022-12" db="EMBL/GenBank/DDBJ databases">
        <authorList>
            <person name="Alioto T."/>
            <person name="Alioto T."/>
            <person name="Gomez Garrido J."/>
        </authorList>
    </citation>
    <scope>NUCLEOTIDE SEQUENCE</scope>
</reference>
<sequence length="103" mass="11770">MLCLCSGICICLLLALQKWLCLFILQPYLPDLHSGGRAEPWLSNPDALLFSKLLFNSGVPFVFYSPFLQFLLEYSSTPRNCMARLLSRVQTHLQTAPLYKFLL</sequence>
<organism evidence="2 3">
    <name type="scientific">Podarcis lilfordi</name>
    <name type="common">Lilford's wall lizard</name>
    <dbReference type="NCBI Taxonomy" id="74358"/>
    <lineage>
        <taxon>Eukaryota</taxon>
        <taxon>Metazoa</taxon>
        <taxon>Chordata</taxon>
        <taxon>Craniata</taxon>
        <taxon>Vertebrata</taxon>
        <taxon>Euteleostomi</taxon>
        <taxon>Lepidosauria</taxon>
        <taxon>Squamata</taxon>
        <taxon>Bifurcata</taxon>
        <taxon>Unidentata</taxon>
        <taxon>Episquamata</taxon>
        <taxon>Laterata</taxon>
        <taxon>Lacertibaenia</taxon>
        <taxon>Lacertidae</taxon>
        <taxon>Podarcis</taxon>
    </lineage>
</organism>